<evidence type="ECO:0000313" key="2">
    <source>
        <dbReference type="Proteomes" id="UP000515683"/>
    </source>
</evidence>
<reference evidence="1" key="1">
    <citation type="submission" date="2019-04" db="EMBL/GenBank/DDBJ databases">
        <title>Genomic and proteomic characterization of cyanophage S-SCSM1 provides new insights into understanding the viral gene diversity and phage-host interactions.</title>
        <authorList>
            <person name="Wang Q."/>
            <person name="Xu Y."/>
            <person name="Jiao N."/>
            <person name="Zhang R."/>
        </authorList>
    </citation>
    <scope>NUCLEOTIDE SEQUENCE [LARGE SCALE GENOMIC DNA]</scope>
</reference>
<dbReference type="HAMAP" id="MF_04157">
    <property type="entry name" value="PRIMASE_T4"/>
    <property type="match status" value="1"/>
</dbReference>
<dbReference type="InterPro" id="IPR046392">
    <property type="entry name" value="PRIMASE_T4"/>
</dbReference>
<dbReference type="SUPFAM" id="SSF56731">
    <property type="entry name" value="DNA primase core"/>
    <property type="match status" value="1"/>
</dbReference>
<protein>
    <submittedName>
        <fullName evidence="1">DNA primase</fullName>
    </submittedName>
</protein>
<sequence length="322" mass="37064">MDQIDAKYISLVSARLQKFKRVKADLYNFRCPICGDSQKNKSKARGYLYSAKTSVNYKCHNCGASLSLNNFLKKIDVTLHKSYCLEKFKEGKTGRAFTTNEPKFVFEKPKFAQRIVLPLCSEVEVGRTYLQNRKIDPTKFYYAENFDEFVRTFEGLDYGYMGKEPRIIIPLYCDKDLIGFQGRSLNSKSIKYITVMLKEDAPKIYGLDNIEKDSRVYITEGPFDSTFIRNSIAMCGADLDISNWGISNPVWVYDNEPRNREILNRVSKTIDSGDSIVIWPSHIKEKDINDMVLAGHNVQEVIESNTYSGLEAKLKFTTWKKI</sequence>
<accession>A0A6M2ZII4</accession>
<proteinExistence type="inferred from homology"/>
<gene>
    <name evidence="1" type="ORF">SSCSM1_99</name>
</gene>
<dbReference type="EMBL" id="MK867354">
    <property type="protein sequence ID" value="QFG06356.1"/>
    <property type="molecule type" value="Genomic_DNA"/>
</dbReference>
<organism evidence="1 2">
    <name type="scientific">Synechococcus phage S-SCSM1</name>
    <dbReference type="NCBI Taxonomy" id="2588487"/>
    <lineage>
        <taxon>Viruses</taxon>
        <taxon>Duplodnaviria</taxon>
        <taxon>Heunggongvirae</taxon>
        <taxon>Uroviricota</taxon>
        <taxon>Caudoviricetes</taxon>
        <taxon>Pantevenvirales</taxon>
        <taxon>Kyanoviridae</taxon>
        <taxon>Zhoulongquanvirus</taxon>
        <taxon>Zhoulongquanvirus esscess</taxon>
    </lineage>
</organism>
<keyword evidence="2" id="KW-1185">Reference proteome</keyword>
<name>A0A6M2ZII4_9CAUD</name>
<evidence type="ECO:0000313" key="1">
    <source>
        <dbReference type="EMBL" id="QFG06356.1"/>
    </source>
</evidence>
<dbReference type="Proteomes" id="UP000515683">
    <property type="component" value="Segment"/>
</dbReference>